<feature type="region of interest" description="Disordered" evidence="1">
    <location>
        <begin position="25"/>
        <end position="66"/>
    </location>
</feature>
<accession>A0A9P6B346</accession>
<evidence type="ECO:0000313" key="3">
    <source>
        <dbReference type="Proteomes" id="UP000886523"/>
    </source>
</evidence>
<dbReference type="AlphaFoldDB" id="A0A9P6B346"/>
<name>A0A9P6B346_9AGAM</name>
<feature type="compositionally biased region" description="Low complexity" evidence="1">
    <location>
        <begin position="45"/>
        <end position="57"/>
    </location>
</feature>
<dbReference type="Proteomes" id="UP000886523">
    <property type="component" value="Unassembled WGS sequence"/>
</dbReference>
<organism evidence="2 3">
    <name type="scientific">Hydnum rufescens UP504</name>
    <dbReference type="NCBI Taxonomy" id="1448309"/>
    <lineage>
        <taxon>Eukaryota</taxon>
        <taxon>Fungi</taxon>
        <taxon>Dikarya</taxon>
        <taxon>Basidiomycota</taxon>
        <taxon>Agaricomycotina</taxon>
        <taxon>Agaricomycetes</taxon>
        <taxon>Cantharellales</taxon>
        <taxon>Hydnaceae</taxon>
        <taxon>Hydnum</taxon>
    </lineage>
</organism>
<evidence type="ECO:0000313" key="2">
    <source>
        <dbReference type="EMBL" id="KAF9515431.1"/>
    </source>
</evidence>
<evidence type="ECO:0000256" key="1">
    <source>
        <dbReference type="SAM" id="MobiDB-lite"/>
    </source>
</evidence>
<protein>
    <submittedName>
        <fullName evidence="2">Uncharacterized protein</fullName>
    </submittedName>
</protein>
<dbReference type="EMBL" id="MU128950">
    <property type="protein sequence ID" value="KAF9515431.1"/>
    <property type="molecule type" value="Genomic_DNA"/>
</dbReference>
<gene>
    <name evidence="2" type="ORF">BS47DRAFT_1391617</name>
</gene>
<sequence>MSIAIFIPYSVETFGAMTVQGDTSLDITTNGHDPNNELPEAQGDTPETTSPTLSHTLPLPPQPHHDPNIEHVSALFQVTIKDPILLHPFPALLNLIPTLKLYLSQAPPPQILPATVSLPPNIKTEMEFAAAYGSILHDH</sequence>
<proteinExistence type="predicted"/>
<comment type="caution">
    <text evidence="2">The sequence shown here is derived from an EMBL/GenBank/DDBJ whole genome shotgun (WGS) entry which is preliminary data.</text>
</comment>
<reference evidence="2" key="1">
    <citation type="journal article" date="2020" name="Nat. Commun.">
        <title>Large-scale genome sequencing of mycorrhizal fungi provides insights into the early evolution of symbiotic traits.</title>
        <authorList>
            <person name="Miyauchi S."/>
            <person name="Kiss E."/>
            <person name="Kuo A."/>
            <person name="Drula E."/>
            <person name="Kohler A."/>
            <person name="Sanchez-Garcia M."/>
            <person name="Morin E."/>
            <person name="Andreopoulos B."/>
            <person name="Barry K.W."/>
            <person name="Bonito G."/>
            <person name="Buee M."/>
            <person name="Carver A."/>
            <person name="Chen C."/>
            <person name="Cichocki N."/>
            <person name="Clum A."/>
            <person name="Culley D."/>
            <person name="Crous P.W."/>
            <person name="Fauchery L."/>
            <person name="Girlanda M."/>
            <person name="Hayes R.D."/>
            <person name="Keri Z."/>
            <person name="LaButti K."/>
            <person name="Lipzen A."/>
            <person name="Lombard V."/>
            <person name="Magnuson J."/>
            <person name="Maillard F."/>
            <person name="Murat C."/>
            <person name="Nolan M."/>
            <person name="Ohm R.A."/>
            <person name="Pangilinan J."/>
            <person name="Pereira M.F."/>
            <person name="Perotto S."/>
            <person name="Peter M."/>
            <person name="Pfister S."/>
            <person name="Riley R."/>
            <person name="Sitrit Y."/>
            <person name="Stielow J.B."/>
            <person name="Szollosi G."/>
            <person name="Zifcakova L."/>
            <person name="Stursova M."/>
            <person name="Spatafora J.W."/>
            <person name="Tedersoo L."/>
            <person name="Vaario L.M."/>
            <person name="Yamada A."/>
            <person name="Yan M."/>
            <person name="Wang P."/>
            <person name="Xu J."/>
            <person name="Bruns T."/>
            <person name="Baldrian P."/>
            <person name="Vilgalys R."/>
            <person name="Dunand C."/>
            <person name="Henrissat B."/>
            <person name="Grigoriev I.V."/>
            <person name="Hibbett D."/>
            <person name="Nagy L.G."/>
            <person name="Martin F.M."/>
        </authorList>
    </citation>
    <scope>NUCLEOTIDE SEQUENCE</scope>
    <source>
        <strain evidence="2">UP504</strain>
    </source>
</reference>
<keyword evidence="3" id="KW-1185">Reference proteome</keyword>